<reference evidence="3 4" key="1">
    <citation type="submission" date="2019-11" db="EMBL/GenBank/DDBJ databases">
        <title>Genome sequences of 17 halophilic strains isolated from different environments.</title>
        <authorList>
            <person name="Furrow R.E."/>
        </authorList>
    </citation>
    <scope>NUCLEOTIDE SEQUENCE [LARGE SCALE GENOMIC DNA]</scope>
    <source>
        <strain evidence="3 4">SL-4</strain>
    </source>
</reference>
<dbReference type="CDD" id="cd05233">
    <property type="entry name" value="SDR_c"/>
    <property type="match status" value="1"/>
</dbReference>
<dbReference type="AlphaFoldDB" id="A0A845F8J8"/>
<dbReference type="InterPro" id="IPR020904">
    <property type="entry name" value="Sc_DH/Rdtase_CS"/>
</dbReference>
<evidence type="ECO:0000256" key="1">
    <source>
        <dbReference type="ARBA" id="ARBA00006484"/>
    </source>
</evidence>
<dbReference type="EC" id="1.1.1.47" evidence="3"/>
<comment type="similarity">
    <text evidence="1">Belongs to the short-chain dehydrogenases/reductases (SDR) family.</text>
</comment>
<evidence type="ECO:0000256" key="2">
    <source>
        <dbReference type="ARBA" id="ARBA00023002"/>
    </source>
</evidence>
<dbReference type="GO" id="GO:0047936">
    <property type="term" value="F:glucose 1-dehydrogenase [NAD(P)+] activity"/>
    <property type="evidence" value="ECO:0007669"/>
    <property type="project" value="UniProtKB-EC"/>
</dbReference>
<organism evidence="3 4">
    <name type="scientific">Halobacillus litoralis</name>
    <dbReference type="NCBI Taxonomy" id="45668"/>
    <lineage>
        <taxon>Bacteria</taxon>
        <taxon>Bacillati</taxon>
        <taxon>Bacillota</taxon>
        <taxon>Bacilli</taxon>
        <taxon>Bacillales</taxon>
        <taxon>Bacillaceae</taxon>
        <taxon>Halobacillus</taxon>
    </lineage>
</organism>
<dbReference type="Pfam" id="PF13561">
    <property type="entry name" value="adh_short_C2"/>
    <property type="match status" value="1"/>
</dbReference>
<dbReference type="OrthoDB" id="286404at2"/>
<keyword evidence="2 3" id="KW-0560">Oxidoreductase</keyword>
<evidence type="ECO:0000313" key="3">
    <source>
        <dbReference type="EMBL" id="MYL70219.1"/>
    </source>
</evidence>
<dbReference type="InterPro" id="IPR036291">
    <property type="entry name" value="NAD(P)-bd_dom_sf"/>
</dbReference>
<dbReference type="Gene3D" id="3.40.50.720">
    <property type="entry name" value="NAD(P)-binding Rossmann-like Domain"/>
    <property type="match status" value="1"/>
</dbReference>
<dbReference type="Proteomes" id="UP000450457">
    <property type="component" value="Unassembled WGS sequence"/>
</dbReference>
<comment type="caution">
    <text evidence="3">The sequence shown here is derived from an EMBL/GenBank/DDBJ whole genome shotgun (WGS) entry which is preliminary data.</text>
</comment>
<dbReference type="EMBL" id="WMFA01000002">
    <property type="protein sequence ID" value="MYL70219.1"/>
    <property type="molecule type" value="Genomic_DNA"/>
</dbReference>
<dbReference type="PROSITE" id="PS00061">
    <property type="entry name" value="ADH_SHORT"/>
    <property type="match status" value="1"/>
</dbReference>
<dbReference type="PRINTS" id="PR00080">
    <property type="entry name" value="SDRFAMILY"/>
</dbReference>
<dbReference type="NCBIfam" id="NF005559">
    <property type="entry name" value="PRK07231.1"/>
    <property type="match status" value="1"/>
</dbReference>
<dbReference type="GO" id="GO:0008206">
    <property type="term" value="P:bile acid metabolic process"/>
    <property type="evidence" value="ECO:0007669"/>
    <property type="project" value="UniProtKB-ARBA"/>
</dbReference>
<dbReference type="InterPro" id="IPR002347">
    <property type="entry name" value="SDR_fam"/>
</dbReference>
<dbReference type="FunFam" id="3.40.50.720:FF:000084">
    <property type="entry name" value="Short-chain dehydrogenase reductase"/>
    <property type="match status" value="1"/>
</dbReference>
<gene>
    <name evidence="3" type="ORF">GLW00_05125</name>
</gene>
<protein>
    <submittedName>
        <fullName evidence="3">Glucose 1-dehydrogenase</fullName>
        <ecNumber evidence="3">1.1.1.47</ecNumber>
    </submittedName>
</protein>
<dbReference type="SUPFAM" id="SSF51735">
    <property type="entry name" value="NAD(P)-binding Rossmann-fold domains"/>
    <property type="match status" value="1"/>
</dbReference>
<name>A0A845F8J8_9BACI</name>
<evidence type="ECO:0000313" key="4">
    <source>
        <dbReference type="Proteomes" id="UP000450457"/>
    </source>
</evidence>
<accession>A0A845F8J8</accession>
<sequence length="256" mass="27137">MDGRERKVVKKLKGQVVLVTGANRGQGKAIAEYLLSLGASVAFGARNIHLAEEVVAALGSSEALAVQLDVTKNEEWTAATAEIVRRYGRLDVLVNNAGLLIRKPFIEMTSEEYEQLIQVNQLGVFYGMQAAVPYMIVQGEGSIVNNLSISSFAPISQSSAYAATKASVVAMSKAAAIELGPYGIRVNMVHPGGVETEMATEGKGVPEFYHSIPLGRIGQPLEIAKAIAFLASDDSSYCTGTEIVVDGGMTLGTADR</sequence>
<dbReference type="PANTHER" id="PTHR42760">
    <property type="entry name" value="SHORT-CHAIN DEHYDROGENASES/REDUCTASES FAMILY MEMBER"/>
    <property type="match status" value="1"/>
</dbReference>
<proteinExistence type="inferred from homology"/>
<dbReference type="PRINTS" id="PR00081">
    <property type="entry name" value="GDHRDH"/>
</dbReference>